<feature type="compositionally biased region" description="Low complexity" evidence="1">
    <location>
        <begin position="189"/>
        <end position="205"/>
    </location>
</feature>
<name>A0A8W8MD72_MAGGI</name>
<feature type="compositionally biased region" description="Low complexity" evidence="1">
    <location>
        <begin position="348"/>
        <end position="364"/>
    </location>
</feature>
<keyword evidence="2" id="KW-0812">Transmembrane</keyword>
<dbReference type="AlphaFoldDB" id="A0A8W8MD72"/>
<dbReference type="EnsemblMetazoa" id="G33091.1">
    <property type="protein sequence ID" value="G33091.1:cds"/>
    <property type="gene ID" value="G33091"/>
</dbReference>
<protein>
    <submittedName>
        <fullName evidence="4">Uncharacterized protein</fullName>
    </submittedName>
</protein>
<reference evidence="4" key="1">
    <citation type="submission" date="2022-08" db="UniProtKB">
        <authorList>
            <consortium name="EnsemblMetazoa"/>
        </authorList>
    </citation>
    <scope>IDENTIFICATION</scope>
    <source>
        <strain evidence="4">05x7-T-G4-1.051#20</strain>
    </source>
</reference>
<feature type="compositionally biased region" description="Polar residues" evidence="1">
    <location>
        <begin position="441"/>
        <end position="452"/>
    </location>
</feature>
<feature type="chain" id="PRO_5036455931" evidence="3">
    <location>
        <begin position="22"/>
        <end position="464"/>
    </location>
</feature>
<feature type="region of interest" description="Disordered" evidence="1">
    <location>
        <begin position="175"/>
        <end position="205"/>
    </location>
</feature>
<dbReference type="Proteomes" id="UP000005408">
    <property type="component" value="Unassembled WGS sequence"/>
</dbReference>
<feature type="compositionally biased region" description="Low complexity" evidence="1">
    <location>
        <begin position="116"/>
        <end position="129"/>
    </location>
</feature>
<feature type="region of interest" description="Disordered" evidence="1">
    <location>
        <begin position="340"/>
        <end position="464"/>
    </location>
</feature>
<feature type="compositionally biased region" description="Low complexity" evidence="1">
    <location>
        <begin position="243"/>
        <end position="254"/>
    </location>
</feature>
<keyword evidence="2" id="KW-1133">Transmembrane helix</keyword>
<keyword evidence="5" id="KW-1185">Reference proteome</keyword>
<proteinExistence type="predicted"/>
<feature type="compositionally biased region" description="Polar residues" evidence="1">
    <location>
        <begin position="399"/>
        <end position="411"/>
    </location>
</feature>
<organism evidence="4 5">
    <name type="scientific">Magallana gigas</name>
    <name type="common">Pacific oyster</name>
    <name type="synonym">Crassostrea gigas</name>
    <dbReference type="NCBI Taxonomy" id="29159"/>
    <lineage>
        <taxon>Eukaryota</taxon>
        <taxon>Metazoa</taxon>
        <taxon>Spiralia</taxon>
        <taxon>Lophotrochozoa</taxon>
        <taxon>Mollusca</taxon>
        <taxon>Bivalvia</taxon>
        <taxon>Autobranchia</taxon>
        <taxon>Pteriomorphia</taxon>
        <taxon>Ostreida</taxon>
        <taxon>Ostreoidea</taxon>
        <taxon>Ostreidae</taxon>
        <taxon>Magallana</taxon>
    </lineage>
</organism>
<sequence length="464" mass="49760">MAKVLFLLLGLQSFGLCMVFAERGVKTCLDIASCREVYIDSEIYRDVFVRSCGLSVIYVTGARDVRVHDLRGQTCSSIRVPKRQMSTGGIQTKGVPSTSIRTHTEVSTNGGASFSTDTPTYNTETPTKKSLSTVTSTTTLAYQTTLVDASIGVRKRQMSTGGIETKGVPSTSIRTHTEVSTNGGSSFSTDTPTYNTETPTKTSLSTGTSTMTLAYQTTLVDASIGVRKRQMSTGGIETKGVPSTSIRTRTETSTNGGSSFFTDTPTYTTKKSLSTGTSTMTLAYQTILDDDSKKQDNLFMDPEWKGMLVWSILMTILIILILLKRWLQAKCRNCAHTRPEQLATTEQPATIPSATSTPAPTSSPEIVHLNPAFSPLSFTPPSLATTPSTITSTPPDTAQCLTSALTSRSTPPASPAESIEMQTPPSLATTPETPSTVTSTKPLLSQTSVSDNTRSKTAKRQLNL</sequence>
<evidence type="ECO:0000313" key="5">
    <source>
        <dbReference type="Proteomes" id="UP000005408"/>
    </source>
</evidence>
<feature type="region of interest" description="Disordered" evidence="1">
    <location>
        <begin position="86"/>
        <end position="129"/>
    </location>
</feature>
<evidence type="ECO:0000313" key="4">
    <source>
        <dbReference type="EnsemblMetazoa" id="G33091.1:cds"/>
    </source>
</evidence>
<feature type="compositionally biased region" description="Polar residues" evidence="1">
    <location>
        <begin position="86"/>
        <end position="115"/>
    </location>
</feature>
<feature type="region of interest" description="Disordered" evidence="1">
    <location>
        <begin position="234"/>
        <end position="260"/>
    </location>
</feature>
<evidence type="ECO:0000256" key="1">
    <source>
        <dbReference type="SAM" id="MobiDB-lite"/>
    </source>
</evidence>
<keyword evidence="2" id="KW-0472">Membrane</keyword>
<feature type="compositionally biased region" description="Polar residues" evidence="1">
    <location>
        <begin position="175"/>
        <end position="188"/>
    </location>
</feature>
<feature type="compositionally biased region" description="Low complexity" evidence="1">
    <location>
        <begin position="371"/>
        <end position="397"/>
    </location>
</feature>
<accession>A0A8W8MD72</accession>
<feature type="transmembrane region" description="Helical" evidence="2">
    <location>
        <begin position="304"/>
        <end position="323"/>
    </location>
</feature>
<feature type="signal peptide" evidence="3">
    <location>
        <begin position="1"/>
        <end position="21"/>
    </location>
</feature>
<evidence type="ECO:0000256" key="2">
    <source>
        <dbReference type="SAM" id="Phobius"/>
    </source>
</evidence>
<evidence type="ECO:0000256" key="3">
    <source>
        <dbReference type="SAM" id="SignalP"/>
    </source>
</evidence>
<keyword evidence="3" id="KW-0732">Signal</keyword>
<feature type="compositionally biased region" description="Low complexity" evidence="1">
    <location>
        <begin position="429"/>
        <end position="440"/>
    </location>
</feature>